<feature type="transmembrane region" description="Helical" evidence="2">
    <location>
        <begin position="103"/>
        <end position="126"/>
    </location>
</feature>
<evidence type="ECO:0000313" key="4">
    <source>
        <dbReference type="Proteomes" id="UP000177501"/>
    </source>
</evidence>
<feature type="region of interest" description="Disordered" evidence="1">
    <location>
        <begin position="63"/>
        <end position="95"/>
    </location>
</feature>
<sequence length="459" mass="51842">MDPAQNNSSSTGVAANENSNTSPTTEPKPISPTASPPVVTNEFIPPWKRSRNLSSGILSQYANHDSFKDTPNPQETPEKESILTPKSMIQDQSNKPKSNKFKLFFLLLLFIFILGAAFAGLVYGVAYEKIKLNKYPDIQKQLSNIVQSIPFMPKTPKFLLAKSALVHKKVTKQSFNASLAIDSDDLAGELGINKIDIEGTGSVDYSDPKNLKIALDASLTKEFNFELRKNDEMLYFKINKLPIFLLALFGLSQQHVEPILDKWIAYDTTPIQTEARKEIEDKEIDSASQDLLENDLDTYLDDKVLEKMKLVSVVEENKPMYKITLAADPELIDHIGKKLENQSDKAEGASLDKISEDQKLSEIVKELDWEIFIDKKEYFTRKIVVDAELEFDQTNFSLNLYEPLNPKQNTKANIVFVIKLNDFGKDITVVTPESVISFEEFSEILSTIIRDIYEDTLKP</sequence>
<protein>
    <submittedName>
        <fullName evidence="3">Uncharacterized protein</fullName>
    </submittedName>
</protein>
<dbReference type="STRING" id="1802514.A2955_05180"/>
<evidence type="ECO:0000313" key="3">
    <source>
        <dbReference type="EMBL" id="OGM56980.1"/>
    </source>
</evidence>
<feature type="region of interest" description="Disordered" evidence="1">
    <location>
        <begin position="1"/>
        <end position="43"/>
    </location>
</feature>
<dbReference type="EMBL" id="MGHA01000070">
    <property type="protein sequence ID" value="OGM56980.1"/>
    <property type="molecule type" value="Genomic_DNA"/>
</dbReference>
<organism evidence="3 4">
    <name type="scientific">Candidatus Woesebacteria bacterium RIFCSPLOWO2_01_FULL_37_19</name>
    <dbReference type="NCBI Taxonomy" id="1802514"/>
    <lineage>
        <taxon>Bacteria</taxon>
        <taxon>Candidatus Woeseibacteriota</taxon>
    </lineage>
</organism>
<reference evidence="3 4" key="1">
    <citation type="journal article" date="2016" name="Nat. Commun.">
        <title>Thousands of microbial genomes shed light on interconnected biogeochemical processes in an aquifer system.</title>
        <authorList>
            <person name="Anantharaman K."/>
            <person name="Brown C.T."/>
            <person name="Hug L.A."/>
            <person name="Sharon I."/>
            <person name="Castelle C.J."/>
            <person name="Probst A.J."/>
            <person name="Thomas B.C."/>
            <person name="Singh A."/>
            <person name="Wilkins M.J."/>
            <person name="Karaoz U."/>
            <person name="Brodie E.L."/>
            <person name="Williams K.H."/>
            <person name="Hubbard S.S."/>
            <person name="Banfield J.F."/>
        </authorList>
    </citation>
    <scope>NUCLEOTIDE SEQUENCE [LARGE SCALE GENOMIC DNA]</scope>
</reference>
<name>A0A1F8AZB9_9BACT</name>
<keyword evidence="2" id="KW-0472">Membrane</keyword>
<accession>A0A1F8AZB9</accession>
<keyword evidence="2" id="KW-1133">Transmembrane helix</keyword>
<feature type="compositionally biased region" description="Polar residues" evidence="1">
    <location>
        <begin position="1"/>
        <end position="25"/>
    </location>
</feature>
<proteinExistence type="predicted"/>
<evidence type="ECO:0000256" key="1">
    <source>
        <dbReference type="SAM" id="MobiDB-lite"/>
    </source>
</evidence>
<feature type="compositionally biased region" description="Polar residues" evidence="1">
    <location>
        <begin position="63"/>
        <end position="75"/>
    </location>
</feature>
<evidence type="ECO:0000256" key="2">
    <source>
        <dbReference type="SAM" id="Phobius"/>
    </source>
</evidence>
<dbReference type="AlphaFoldDB" id="A0A1F8AZB9"/>
<comment type="caution">
    <text evidence="3">The sequence shown here is derived from an EMBL/GenBank/DDBJ whole genome shotgun (WGS) entry which is preliminary data.</text>
</comment>
<dbReference type="Proteomes" id="UP000177501">
    <property type="component" value="Unassembled WGS sequence"/>
</dbReference>
<keyword evidence="2" id="KW-0812">Transmembrane</keyword>
<gene>
    <name evidence="3" type="ORF">A2955_05180</name>
</gene>